<dbReference type="EMBL" id="JAYRBN010000059">
    <property type="protein sequence ID" value="KAL2741140.1"/>
    <property type="molecule type" value="Genomic_DNA"/>
</dbReference>
<accession>A0ABD2C7X5</accession>
<sequence length="166" mass="18812">MERSVKGREEEDLRVRFSPNLTLSINLTSSSRRKGAVCPGTMPDFWRVQCCTLLQVPYSRGIEVEEEEEKEQEEEVEMEEETSLGRDAWNTAEKSFLDGCKEGGKCIAVVDAADRHGTSLYVSAEFDSRLSGRSSFCNGNRKCSSVLIFTGEKKEEKRDHAIRIYD</sequence>
<gene>
    <name evidence="2" type="ORF">V1477_010201</name>
</gene>
<evidence type="ECO:0000313" key="3">
    <source>
        <dbReference type="Proteomes" id="UP001607303"/>
    </source>
</evidence>
<evidence type="ECO:0000313" key="2">
    <source>
        <dbReference type="EMBL" id="KAL2741140.1"/>
    </source>
</evidence>
<proteinExistence type="predicted"/>
<reference evidence="2 3" key="1">
    <citation type="journal article" date="2024" name="Ann. Entomol. Soc. Am.">
        <title>Genomic analyses of the southern and eastern yellowjacket wasps (Hymenoptera: Vespidae) reveal evolutionary signatures of social life.</title>
        <authorList>
            <person name="Catto M.A."/>
            <person name="Caine P.B."/>
            <person name="Orr S.E."/>
            <person name="Hunt B.G."/>
            <person name="Goodisman M.A.D."/>
        </authorList>
    </citation>
    <scope>NUCLEOTIDE SEQUENCE [LARGE SCALE GENOMIC DNA]</scope>
    <source>
        <strain evidence="2">232</strain>
        <tissue evidence="2">Head and thorax</tissue>
    </source>
</reference>
<feature type="region of interest" description="Disordered" evidence="1">
    <location>
        <begin position="64"/>
        <end position="84"/>
    </location>
</feature>
<protein>
    <submittedName>
        <fullName evidence="2">Uncharacterized protein</fullName>
    </submittedName>
</protein>
<comment type="caution">
    <text evidence="2">The sequence shown here is derived from an EMBL/GenBank/DDBJ whole genome shotgun (WGS) entry which is preliminary data.</text>
</comment>
<organism evidence="2 3">
    <name type="scientific">Vespula maculifrons</name>
    <name type="common">Eastern yellow jacket</name>
    <name type="synonym">Wasp</name>
    <dbReference type="NCBI Taxonomy" id="7453"/>
    <lineage>
        <taxon>Eukaryota</taxon>
        <taxon>Metazoa</taxon>
        <taxon>Ecdysozoa</taxon>
        <taxon>Arthropoda</taxon>
        <taxon>Hexapoda</taxon>
        <taxon>Insecta</taxon>
        <taxon>Pterygota</taxon>
        <taxon>Neoptera</taxon>
        <taxon>Endopterygota</taxon>
        <taxon>Hymenoptera</taxon>
        <taxon>Apocrita</taxon>
        <taxon>Aculeata</taxon>
        <taxon>Vespoidea</taxon>
        <taxon>Vespidae</taxon>
        <taxon>Vespinae</taxon>
        <taxon>Vespula</taxon>
    </lineage>
</organism>
<dbReference type="Proteomes" id="UP001607303">
    <property type="component" value="Unassembled WGS sequence"/>
</dbReference>
<name>A0ABD2C7X5_VESMC</name>
<evidence type="ECO:0000256" key="1">
    <source>
        <dbReference type="SAM" id="MobiDB-lite"/>
    </source>
</evidence>
<dbReference type="AlphaFoldDB" id="A0ABD2C7X5"/>
<keyword evidence="3" id="KW-1185">Reference proteome</keyword>
<feature type="compositionally biased region" description="Acidic residues" evidence="1">
    <location>
        <begin position="64"/>
        <end position="82"/>
    </location>
</feature>